<feature type="region of interest" description="Disordered" evidence="1">
    <location>
        <begin position="1"/>
        <end position="32"/>
    </location>
</feature>
<name>A0A811U4Q8_CERCA</name>
<dbReference type="Proteomes" id="UP000606786">
    <property type="component" value="Unassembled WGS sequence"/>
</dbReference>
<comment type="caution">
    <text evidence="2">The sequence shown here is derived from an EMBL/GenBank/DDBJ whole genome shotgun (WGS) entry which is preliminary data.</text>
</comment>
<accession>A0A811U4Q8</accession>
<dbReference type="AlphaFoldDB" id="A0A811U4Q8"/>
<proteinExistence type="predicted"/>
<sequence>MCPSHEAPVHPCKQASIHSKKRPPSANTNEPFATAADTSLKGADFLQAIVGNYRRRCCRGQSFFGMRLFADLSESIQQRALARFH</sequence>
<organism evidence="2 3">
    <name type="scientific">Ceratitis capitata</name>
    <name type="common">Mediterranean fruit fly</name>
    <name type="synonym">Tephritis capitata</name>
    <dbReference type="NCBI Taxonomy" id="7213"/>
    <lineage>
        <taxon>Eukaryota</taxon>
        <taxon>Metazoa</taxon>
        <taxon>Ecdysozoa</taxon>
        <taxon>Arthropoda</taxon>
        <taxon>Hexapoda</taxon>
        <taxon>Insecta</taxon>
        <taxon>Pterygota</taxon>
        <taxon>Neoptera</taxon>
        <taxon>Endopterygota</taxon>
        <taxon>Diptera</taxon>
        <taxon>Brachycera</taxon>
        <taxon>Muscomorpha</taxon>
        <taxon>Tephritoidea</taxon>
        <taxon>Tephritidae</taxon>
        <taxon>Ceratitis</taxon>
        <taxon>Ceratitis</taxon>
    </lineage>
</organism>
<evidence type="ECO:0000256" key="1">
    <source>
        <dbReference type="SAM" id="MobiDB-lite"/>
    </source>
</evidence>
<dbReference type="EMBL" id="CAJHJT010000001">
    <property type="protein sequence ID" value="CAD6993711.1"/>
    <property type="molecule type" value="Genomic_DNA"/>
</dbReference>
<reference evidence="2" key="1">
    <citation type="submission" date="2020-11" db="EMBL/GenBank/DDBJ databases">
        <authorList>
            <person name="Whitehead M."/>
        </authorList>
    </citation>
    <scope>NUCLEOTIDE SEQUENCE</scope>
    <source>
        <strain evidence="2">EGII</strain>
    </source>
</reference>
<evidence type="ECO:0000313" key="2">
    <source>
        <dbReference type="EMBL" id="CAD6993711.1"/>
    </source>
</evidence>
<gene>
    <name evidence="2" type="ORF">CCAP1982_LOCUS2514</name>
</gene>
<evidence type="ECO:0000313" key="3">
    <source>
        <dbReference type="Proteomes" id="UP000606786"/>
    </source>
</evidence>
<protein>
    <submittedName>
        <fullName evidence="2">(Mediterranean fruit fly) hypothetical protein</fullName>
    </submittedName>
</protein>
<keyword evidence="3" id="KW-1185">Reference proteome</keyword>